<reference evidence="3 4" key="1">
    <citation type="submission" date="2024-08" db="EMBL/GenBank/DDBJ databases">
        <title>Insights into the chromosomal genome structure of Flemingia macrophylla.</title>
        <authorList>
            <person name="Ding Y."/>
            <person name="Zhao Y."/>
            <person name="Bi W."/>
            <person name="Wu M."/>
            <person name="Zhao G."/>
            <person name="Gong Y."/>
            <person name="Li W."/>
            <person name="Zhang P."/>
        </authorList>
    </citation>
    <scope>NUCLEOTIDE SEQUENCE [LARGE SCALE GENOMIC DNA]</scope>
    <source>
        <strain evidence="3">DYQJB</strain>
        <tissue evidence="3">Leaf</tissue>
    </source>
</reference>
<proteinExistence type="predicted"/>
<comment type="caution">
    <text evidence="3">The sequence shown here is derived from an EMBL/GenBank/DDBJ whole genome shotgun (WGS) entry which is preliminary data.</text>
</comment>
<dbReference type="PANTHER" id="PTHR47926">
    <property type="entry name" value="PENTATRICOPEPTIDE REPEAT-CONTAINING PROTEIN"/>
    <property type="match status" value="1"/>
</dbReference>
<name>A0ABD1LTX3_9FABA</name>
<evidence type="ECO:0000313" key="4">
    <source>
        <dbReference type="Proteomes" id="UP001603857"/>
    </source>
</evidence>
<keyword evidence="1" id="KW-0677">Repeat</keyword>
<dbReference type="Pfam" id="PF01535">
    <property type="entry name" value="PPR"/>
    <property type="match status" value="4"/>
</dbReference>
<evidence type="ECO:0000256" key="1">
    <source>
        <dbReference type="ARBA" id="ARBA00022737"/>
    </source>
</evidence>
<dbReference type="Pfam" id="PF13041">
    <property type="entry name" value="PPR_2"/>
    <property type="match status" value="4"/>
</dbReference>
<dbReference type="Pfam" id="PF20431">
    <property type="entry name" value="E_motif"/>
    <property type="match status" value="1"/>
</dbReference>
<dbReference type="EMBL" id="JBGMDY010000007">
    <property type="protein sequence ID" value="KAL2326977.1"/>
    <property type="molecule type" value="Genomic_DNA"/>
</dbReference>
<dbReference type="SUPFAM" id="SSF48452">
    <property type="entry name" value="TPR-like"/>
    <property type="match status" value="1"/>
</dbReference>
<organism evidence="3 4">
    <name type="scientific">Flemingia macrophylla</name>
    <dbReference type="NCBI Taxonomy" id="520843"/>
    <lineage>
        <taxon>Eukaryota</taxon>
        <taxon>Viridiplantae</taxon>
        <taxon>Streptophyta</taxon>
        <taxon>Embryophyta</taxon>
        <taxon>Tracheophyta</taxon>
        <taxon>Spermatophyta</taxon>
        <taxon>Magnoliopsida</taxon>
        <taxon>eudicotyledons</taxon>
        <taxon>Gunneridae</taxon>
        <taxon>Pentapetalae</taxon>
        <taxon>rosids</taxon>
        <taxon>fabids</taxon>
        <taxon>Fabales</taxon>
        <taxon>Fabaceae</taxon>
        <taxon>Papilionoideae</taxon>
        <taxon>50 kb inversion clade</taxon>
        <taxon>NPAAA clade</taxon>
        <taxon>indigoferoid/millettioid clade</taxon>
        <taxon>Phaseoleae</taxon>
        <taxon>Flemingia</taxon>
    </lineage>
</organism>
<dbReference type="Gene3D" id="1.25.40.10">
    <property type="entry name" value="Tetratricopeptide repeat domain"/>
    <property type="match status" value="5"/>
</dbReference>
<evidence type="ECO:0000256" key="2">
    <source>
        <dbReference type="PROSITE-ProRule" id="PRU00708"/>
    </source>
</evidence>
<gene>
    <name evidence="3" type="ORF">Fmac_020404</name>
</gene>
<feature type="repeat" description="PPR" evidence="2">
    <location>
        <begin position="579"/>
        <end position="609"/>
    </location>
</feature>
<feature type="repeat" description="PPR" evidence="2">
    <location>
        <begin position="247"/>
        <end position="281"/>
    </location>
</feature>
<dbReference type="FunFam" id="1.25.40.10:FF:001093">
    <property type="entry name" value="Pentatricopeptide repeat-containing protein At2g34400"/>
    <property type="match status" value="1"/>
</dbReference>
<dbReference type="InterPro" id="IPR002885">
    <property type="entry name" value="PPR_rpt"/>
</dbReference>
<feature type="repeat" description="PPR" evidence="2">
    <location>
        <begin position="142"/>
        <end position="178"/>
    </location>
</feature>
<dbReference type="AlphaFoldDB" id="A0ABD1LTX3"/>
<dbReference type="FunFam" id="1.25.40.10:FF:000343">
    <property type="entry name" value="Pentatricopeptide repeat-containing protein At3g58590"/>
    <property type="match status" value="1"/>
</dbReference>
<feature type="repeat" description="PPR" evidence="2">
    <location>
        <begin position="411"/>
        <end position="445"/>
    </location>
</feature>
<dbReference type="FunFam" id="1.25.40.10:FF:001174">
    <property type="entry name" value="Pentatricopeptide repeat-containing protein At3g49740"/>
    <property type="match status" value="1"/>
</dbReference>
<evidence type="ECO:0008006" key="5">
    <source>
        <dbReference type="Google" id="ProtNLM"/>
    </source>
</evidence>
<protein>
    <recommendedName>
        <fullName evidence="5">Pentatricopeptide repeat-containing protein</fullName>
    </recommendedName>
</protein>
<accession>A0ABD1LTX3</accession>
<dbReference type="InterPro" id="IPR046848">
    <property type="entry name" value="E_motif"/>
</dbReference>
<evidence type="ECO:0000313" key="3">
    <source>
        <dbReference type="EMBL" id="KAL2326977.1"/>
    </source>
</evidence>
<dbReference type="InterPro" id="IPR011990">
    <property type="entry name" value="TPR-like_helical_dom_sf"/>
</dbReference>
<feature type="repeat" description="PPR" evidence="2">
    <location>
        <begin position="111"/>
        <end position="141"/>
    </location>
</feature>
<feature type="repeat" description="PPR" evidence="2">
    <location>
        <begin position="345"/>
        <end position="379"/>
    </location>
</feature>
<keyword evidence="4" id="KW-1185">Reference proteome</keyword>
<dbReference type="NCBIfam" id="TIGR00756">
    <property type="entry name" value="PPR"/>
    <property type="match status" value="5"/>
</dbReference>
<sequence>MKRWFSNEELIKLNHMLASLTRSNQHTQSLKLFVHAHSSLSLRPDHYTLSAAVAAAAKARRAPFGAQLHAHAVRTGLGAHSHVANSLLSLYAKARDLGSVKRAFEEIRCPDAYSWTTLISACAKLASVGHALQVFDEIPKRHVAVWNAVITGCAENGRKDEAFAFNLFRDMHKMGVKADKYTFATMLSLCSLELLDYGRHVHSEVIKSGILGWTSVVNSLITMYFKCGCVVDACKVFEEAEEGGTCDHVTYNAMIDGFVNVERSEDAFLMFRDMQNCGFGPTEVTFVSVMSSCSCLRAGCQAQAQAIKMGFVGCVAVNNAMMTMYSGFGEVNEVRDIFEGMEERDVVSWNIMVSTFLQGNLDEEAMLSYLKMRREGIEPDEFTYGSLLVASDSLHVVEMIHSLLCKSGLEKIEVFNALVSAYCRHGKMKRAFQIFSGVPYKNLISWNSIISGFLMNGILLQGLEQFSALISTHIKPNAYSLSLVLSICSSMSAMSHGKQVHGYILRHGFSTEVSLGNALVTMYAKCGSLNDALRVFDVMVERDTISWNAIISAYAQHGQGEKALCCFEAMQTTPGIKPDQATFTTVLSACSHAGLVDDGARIFDTMVKVYSLVPSVDHFSCIVDLLGRSGYLDEAERVIKGGFFGSHSNICWSLFSACAAHGNLRLGRTVARILLERDHNNPSVYVLLSNICAAAGQWEEAANLRGMMREFGTTKQPGCSWIRT</sequence>
<dbReference type="Proteomes" id="UP001603857">
    <property type="component" value="Unassembled WGS sequence"/>
</dbReference>
<dbReference type="FunFam" id="1.25.40.10:FF:000196">
    <property type="entry name" value="Pentatricopeptide repeat-containing protein At4g14850"/>
    <property type="match status" value="1"/>
</dbReference>
<dbReference type="PROSITE" id="PS51375">
    <property type="entry name" value="PPR"/>
    <property type="match status" value="7"/>
</dbReference>
<dbReference type="InterPro" id="IPR046960">
    <property type="entry name" value="PPR_At4g14850-like_plant"/>
</dbReference>
<feature type="repeat" description="PPR" evidence="2">
    <location>
        <begin position="543"/>
        <end position="578"/>
    </location>
</feature>